<dbReference type="Gene3D" id="2.10.109.10">
    <property type="entry name" value="Umud Fragment, subunit A"/>
    <property type="match status" value="1"/>
</dbReference>
<evidence type="ECO:0000256" key="1">
    <source>
        <dbReference type="ARBA" id="ARBA00000677"/>
    </source>
</evidence>
<dbReference type="GO" id="GO:0006465">
    <property type="term" value="P:signal peptide processing"/>
    <property type="evidence" value="ECO:0007669"/>
    <property type="project" value="InterPro"/>
</dbReference>
<evidence type="ECO:0000313" key="9">
    <source>
        <dbReference type="Proteomes" id="UP000449092"/>
    </source>
</evidence>
<dbReference type="PROSITE" id="PS00761">
    <property type="entry name" value="SPASE_I_3"/>
    <property type="match status" value="1"/>
</dbReference>
<dbReference type="PANTHER" id="PTHR43390:SF1">
    <property type="entry name" value="CHLOROPLAST PROCESSING PEPTIDASE"/>
    <property type="match status" value="1"/>
</dbReference>
<gene>
    <name evidence="8" type="primary">lepB</name>
    <name evidence="8" type="ORF">F4X82_02635</name>
</gene>
<dbReference type="InterPro" id="IPR019533">
    <property type="entry name" value="Peptidase_S26"/>
</dbReference>
<dbReference type="AlphaFoldDB" id="A0A845DJM2"/>
<comment type="subcellular location">
    <subcellularLocation>
        <location evidence="6">Membrane</location>
        <topology evidence="6">Single-pass type II membrane protein</topology>
    </subcellularLocation>
</comment>
<dbReference type="InterPro" id="IPR000223">
    <property type="entry name" value="Pept_S26A_signal_pept_1"/>
</dbReference>
<proteinExistence type="inferred from homology"/>
<keyword evidence="6" id="KW-0472">Membrane</keyword>
<dbReference type="GO" id="GO:0016020">
    <property type="term" value="C:membrane"/>
    <property type="evidence" value="ECO:0007669"/>
    <property type="project" value="UniProtKB-SubCell"/>
</dbReference>
<keyword evidence="6" id="KW-0812">Transmembrane</keyword>
<evidence type="ECO:0000259" key="7">
    <source>
        <dbReference type="Pfam" id="PF10502"/>
    </source>
</evidence>
<dbReference type="Proteomes" id="UP000449092">
    <property type="component" value="Unassembled WGS sequence"/>
</dbReference>
<keyword evidence="6" id="KW-0645">Protease</keyword>
<dbReference type="PRINTS" id="PR00727">
    <property type="entry name" value="LEADERPTASE"/>
</dbReference>
<evidence type="ECO:0000313" key="8">
    <source>
        <dbReference type="EMBL" id="MYE38386.1"/>
    </source>
</evidence>
<evidence type="ECO:0000256" key="2">
    <source>
        <dbReference type="ARBA" id="ARBA00009370"/>
    </source>
</evidence>
<evidence type="ECO:0000256" key="5">
    <source>
        <dbReference type="PIRSR" id="PIRSR600223-1"/>
    </source>
</evidence>
<reference evidence="8 9" key="1">
    <citation type="submission" date="2019-09" db="EMBL/GenBank/DDBJ databases">
        <title>Characterisation of the sponge microbiome using genome-centric metagenomics.</title>
        <authorList>
            <person name="Engelberts J.P."/>
            <person name="Robbins S.J."/>
            <person name="De Goeij J.M."/>
            <person name="Aranda M."/>
            <person name="Bell S.C."/>
            <person name="Webster N.S."/>
        </authorList>
    </citation>
    <scope>NUCLEOTIDE SEQUENCE [LARGE SCALE GENOMIC DNA]</scope>
    <source>
        <strain evidence="8">SB0662_bin_43</strain>
    </source>
</reference>
<keyword evidence="4 6" id="KW-0378">Hydrolase</keyword>
<comment type="caution">
    <text evidence="8">The sequence shown here is derived from an EMBL/GenBank/DDBJ whole genome shotgun (WGS) entry which is preliminary data.</text>
</comment>
<keyword evidence="6" id="KW-1133">Transmembrane helix</keyword>
<protein>
    <recommendedName>
        <fullName evidence="3 6">Signal peptidase I</fullName>
        <ecNumber evidence="3 6">3.4.21.89</ecNumber>
    </recommendedName>
</protein>
<organism evidence="8 9">
    <name type="scientific">Candidatus Spechtbacteria bacterium SB0662_bin_43</name>
    <dbReference type="NCBI Taxonomy" id="2604897"/>
    <lineage>
        <taxon>Bacteria</taxon>
        <taxon>Candidatus Spechtiibacteriota</taxon>
    </lineage>
</organism>
<feature type="active site" evidence="5">
    <location>
        <position position="78"/>
    </location>
</feature>
<dbReference type="InterPro" id="IPR036286">
    <property type="entry name" value="LexA/Signal_pep-like_sf"/>
</dbReference>
<sequence length="185" mass="20926">MSSFRDIVIVTVVSLLIILPIRFFLIQPFFVEGSSMHPSYEDGDYLLVDQISYDFSDPKRGDVIVFTPAHDEVKVYIKRVIGLPNDKIILEDDTVLVVNSLTTESGKILKESYIEGTTKDPSEGAEIILLGEDEYFVMGDNRSNSSDSRSWGVLSRSRIIGKVLVRLWPISDFYFFKKPSYGGLE</sequence>
<dbReference type="Pfam" id="PF10502">
    <property type="entry name" value="Peptidase_S26"/>
    <property type="match status" value="1"/>
</dbReference>
<feature type="domain" description="Peptidase S26" evidence="7">
    <location>
        <begin position="6"/>
        <end position="168"/>
    </location>
</feature>
<name>A0A845DJM2_9BACT</name>
<dbReference type="NCBIfam" id="TIGR02227">
    <property type="entry name" value="sigpep_I_bact"/>
    <property type="match status" value="1"/>
</dbReference>
<feature type="transmembrane region" description="Helical" evidence="6">
    <location>
        <begin position="7"/>
        <end position="30"/>
    </location>
</feature>
<dbReference type="EMBL" id="VXOY01000021">
    <property type="protein sequence ID" value="MYE38386.1"/>
    <property type="molecule type" value="Genomic_DNA"/>
</dbReference>
<comment type="catalytic activity">
    <reaction evidence="1 6">
        <text>Cleavage of hydrophobic, N-terminal signal or leader sequences from secreted and periplasmic proteins.</text>
        <dbReference type="EC" id="3.4.21.89"/>
    </reaction>
</comment>
<dbReference type="InterPro" id="IPR019758">
    <property type="entry name" value="Pept_S26A_signal_pept_1_CS"/>
</dbReference>
<dbReference type="SUPFAM" id="SSF51306">
    <property type="entry name" value="LexA/Signal peptidase"/>
    <property type="match status" value="1"/>
</dbReference>
<dbReference type="GO" id="GO:0004252">
    <property type="term" value="F:serine-type endopeptidase activity"/>
    <property type="evidence" value="ECO:0007669"/>
    <property type="project" value="InterPro"/>
</dbReference>
<dbReference type="EC" id="3.4.21.89" evidence="3 6"/>
<dbReference type="GO" id="GO:0009003">
    <property type="term" value="F:signal peptidase activity"/>
    <property type="evidence" value="ECO:0007669"/>
    <property type="project" value="UniProtKB-EC"/>
</dbReference>
<evidence type="ECO:0000256" key="4">
    <source>
        <dbReference type="ARBA" id="ARBA00022801"/>
    </source>
</evidence>
<comment type="similarity">
    <text evidence="2 6">Belongs to the peptidase S26 family.</text>
</comment>
<dbReference type="PANTHER" id="PTHR43390">
    <property type="entry name" value="SIGNAL PEPTIDASE I"/>
    <property type="match status" value="1"/>
</dbReference>
<accession>A0A845DJM2</accession>
<evidence type="ECO:0000256" key="6">
    <source>
        <dbReference type="RuleBase" id="RU362042"/>
    </source>
</evidence>
<feature type="active site" evidence="5">
    <location>
        <position position="35"/>
    </location>
</feature>
<dbReference type="CDD" id="cd06530">
    <property type="entry name" value="S26_SPase_I"/>
    <property type="match status" value="1"/>
</dbReference>
<evidence type="ECO:0000256" key="3">
    <source>
        <dbReference type="ARBA" id="ARBA00013208"/>
    </source>
</evidence>